<feature type="transmembrane region" description="Helical" evidence="1">
    <location>
        <begin position="45"/>
        <end position="65"/>
    </location>
</feature>
<keyword evidence="1" id="KW-0812">Transmembrane</keyword>
<name>A0AAD4T7V8_9MAGN</name>
<keyword evidence="3" id="KW-1185">Reference proteome</keyword>
<evidence type="ECO:0000313" key="2">
    <source>
        <dbReference type="EMBL" id="KAI3941997.1"/>
    </source>
</evidence>
<feature type="transmembrane region" description="Helical" evidence="1">
    <location>
        <begin position="6"/>
        <end position="25"/>
    </location>
</feature>
<accession>A0AAD4T7V8</accession>
<comment type="caution">
    <text evidence="2">The sequence shown here is derived from an EMBL/GenBank/DDBJ whole genome shotgun (WGS) entry which is preliminary data.</text>
</comment>
<evidence type="ECO:0000256" key="1">
    <source>
        <dbReference type="SAM" id="Phobius"/>
    </source>
</evidence>
<protein>
    <submittedName>
        <fullName evidence="2">Uncharacterized protein</fullName>
    </submittedName>
</protein>
<proteinExistence type="predicted"/>
<organism evidence="2 3">
    <name type="scientific">Papaver atlanticum</name>
    <dbReference type="NCBI Taxonomy" id="357466"/>
    <lineage>
        <taxon>Eukaryota</taxon>
        <taxon>Viridiplantae</taxon>
        <taxon>Streptophyta</taxon>
        <taxon>Embryophyta</taxon>
        <taxon>Tracheophyta</taxon>
        <taxon>Spermatophyta</taxon>
        <taxon>Magnoliopsida</taxon>
        <taxon>Ranunculales</taxon>
        <taxon>Papaveraceae</taxon>
        <taxon>Papaveroideae</taxon>
        <taxon>Papaver</taxon>
    </lineage>
</organism>
<dbReference type="EMBL" id="JAJJMB010004754">
    <property type="protein sequence ID" value="KAI3941997.1"/>
    <property type="molecule type" value="Genomic_DNA"/>
</dbReference>
<gene>
    <name evidence="2" type="ORF">MKW98_005526</name>
</gene>
<reference evidence="2" key="1">
    <citation type="submission" date="2022-04" db="EMBL/GenBank/DDBJ databases">
        <title>A functionally conserved STORR gene fusion in Papaver species that diverged 16.8 million years ago.</title>
        <authorList>
            <person name="Catania T."/>
        </authorList>
    </citation>
    <scope>NUCLEOTIDE SEQUENCE</scope>
    <source>
        <strain evidence="2">S-188037</strain>
    </source>
</reference>
<dbReference type="AlphaFoldDB" id="A0AAD4T7V8"/>
<keyword evidence="1" id="KW-0472">Membrane</keyword>
<dbReference type="Proteomes" id="UP001202328">
    <property type="component" value="Unassembled WGS sequence"/>
</dbReference>
<sequence>MPPVQVPNTLIIYLNTILGKSKVIILTRREKKKEHAGGVMGVYRILIELFFPKLGFVFGVMLQVAQRHSKVEFLLGERIIVNG</sequence>
<evidence type="ECO:0000313" key="3">
    <source>
        <dbReference type="Proteomes" id="UP001202328"/>
    </source>
</evidence>
<keyword evidence="1" id="KW-1133">Transmembrane helix</keyword>